<keyword evidence="1" id="KW-0812">Transmembrane</keyword>
<keyword evidence="1" id="KW-1133">Transmembrane helix</keyword>
<gene>
    <name evidence="2" type="ORF">COT81_00330</name>
</gene>
<keyword evidence="1" id="KW-0472">Membrane</keyword>
<accession>A0A2H0W2J1</accession>
<proteinExistence type="predicted"/>
<dbReference type="Proteomes" id="UP000230935">
    <property type="component" value="Unassembled WGS sequence"/>
</dbReference>
<dbReference type="EMBL" id="PEZZ01000002">
    <property type="protein sequence ID" value="PIS05595.1"/>
    <property type="molecule type" value="Genomic_DNA"/>
</dbReference>
<sequence>MNVKQKFYLTIAFFMLFTVGVVFFILLPTAQEVMHLSNLINDERAELERKYQAGQRLNETVRALEEIREQKIILDSVFIASGAEAEFSSELERIADQHRIIQTLQAEPPANNQFRLTQVLEGNYYNMLNYLVALESLSVYMNAKQVNLTIANVSDANVVKALLRTESFILPK</sequence>
<protein>
    <submittedName>
        <fullName evidence="2">Uncharacterized protein</fullName>
    </submittedName>
</protein>
<evidence type="ECO:0000256" key="1">
    <source>
        <dbReference type="SAM" id="Phobius"/>
    </source>
</evidence>
<evidence type="ECO:0000313" key="3">
    <source>
        <dbReference type="Proteomes" id="UP000230935"/>
    </source>
</evidence>
<dbReference type="AlphaFoldDB" id="A0A2H0W2J1"/>
<reference evidence="3" key="1">
    <citation type="submission" date="2017-09" db="EMBL/GenBank/DDBJ databases">
        <title>Depth-based differentiation of microbial function through sediment-hosted aquifers and enrichment of novel symbionts in the deep terrestrial subsurface.</title>
        <authorList>
            <person name="Probst A.J."/>
            <person name="Ladd B."/>
            <person name="Jarett J.K."/>
            <person name="Geller-Mcgrath D.E."/>
            <person name="Sieber C.M.K."/>
            <person name="Emerson J.B."/>
            <person name="Anantharaman K."/>
            <person name="Thomas B.C."/>
            <person name="Malmstrom R."/>
            <person name="Stieglmeier M."/>
            <person name="Klingl A."/>
            <person name="Woyke T."/>
            <person name="Ryan C.M."/>
            <person name="Banfield J.F."/>
        </authorList>
    </citation>
    <scope>NUCLEOTIDE SEQUENCE [LARGE SCALE GENOMIC DNA]</scope>
</reference>
<comment type="caution">
    <text evidence="2">The sequence shown here is derived from an EMBL/GenBank/DDBJ whole genome shotgun (WGS) entry which is preliminary data.</text>
</comment>
<feature type="transmembrane region" description="Helical" evidence="1">
    <location>
        <begin position="7"/>
        <end position="27"/>
    </location>
</feature>
<organism evidence="2 3">
    <name type="scientific">Candidatus Buchananbacteria bacterium CG10_big_fil_rev_8_21_14_0_10_42_9</name>
    <dbReference type="NCBI Taxonomy" id="1974526"/>
    <lineage>
        <taxon>Bacteria</taxon>
        <taxon>Candidatus Buchananiibacteriota</taxon>
    </lineage>
</organism>
<name>A0A2H0W2J1_9BACT</name>
<evidence type="ECO:0000313" key="2">
    <source>
        <dbReference type="EMBL" id="PIS05595.1"/>
    </source>
</evidence>